<evidence type="ECO:0000259" key="4">
    <source>
        <dbReference type="Pfam" id="PF07808"/>
    </source>
</evidence>
<feature type="compositionally biased region" description="Low complexity" evidence="3">
    <location>
        <begin position="8"/>
        <end position="27"/>
    </location>
</feature>
<organism evidence="5 6">
    <name type="scientific">Dendrothele bispora (strain CBS 962.96)</name>
    <dbReference type="NCBI Taxonomy" id="1314807"/>
    <lineage>
        <taxon>Eukaryota</taxon>
        <taxon>Fungi</taxon>
        <taxon>Dikarya</taxon>
        <taxon>Basidiomycota</taxon>
        <taxon>Agaricomycotina</taxon>
        <taxon>Agaricomycetes</taxon>
        <taxon>Agaricomycetidae</taxon>
        <taxon>Agaricales</taxon>
        <taxon>Agaricales incertae sedis</taxon>
        <taxon>Dendrothele</taxon>
    </lineage>
</organism>
<dbReference type="EMBL" id="ML179076">
    <property type="protein sequence ID" value="THV02469.1"/>
    <property type="molecule type" value="Genomic_DNA"/>
</dbReference>
<dbReference type="Pfam" id="PF07808">
    <property type="entry name" value="RED_N"/>
    <property type="match status" value="1"/>
</dbReference>
<evidence type="ECO:0000256" key="1">
    <source>
        <dbReference type="ARBA" id="ARBA00004123"/>
    </source>
</evidence>
<feature type="compositionally biased region" description="Acidic residues" evidence="3">
    <location>
        <begin position="314"/>
        <end position="327"/>
    </location>
</feature>
<evidence type="ECO:0000256" key="2">
    <source>
        <dbReference type="ARBA" id="ARBA00023242"/>
    </source>
</evidence>
<gene>
    <name evidence="5" type="ORF">K435DRAFT_716906</name>
</gene>
<feature type="compositionally biased region" description="Basic and acidic residues" evidence="3">
    <location>
        <begin position="178"/>
        <end position="188"/>
    </location>
</feature>
<feature type="region of interest" description="Disordered" evidence="3">
    <location>
        <begin position="1"/>
        <end position="111"/>
    </location>
</feature>
<name>A0A4S8MJ92_DENBC</name>
<feature type="compositionally biased region" description="Polar residues" evidence="3">
    <location>
        <begin position="39"/>
        <end position="48"/>
    </location>
</feature>
<feature type="domain" description="RED-like N-terminal" evidence="4">
    <location>
        <begin position="61"/>
        <end position="161"/>
    </location>
</feature>
<comment type="subcellular location">
    <subcellularLocation>
        <location evidence="1">Nucleus</location>
    </subcellularLocation>
</comment>
<keyword evidence="2" id="KW-0539">Nucleus</keyword>
<keyword evidence="6" id="KW-1185">Reference proteome</keyword>
<feature type="compositionally biased region" description="Basic residues" evidence="3">
    <location>
        <begin position="425"/>
        <end position="435"/>
    </location>
</feature>
<dbReference type="Proteomes" id="UP000297245">
    <property type="component" value="Unassembled WGS sequence"/>
</dbReference>
<feature type="compositionally biased region" description="Low complexity" evidence="3">
    <location>
        <begin position="157"/>
        <end position="173"/>
    </location>
</feature>
<sequence length="468" mass="51414">MDQDSFRRLLSSDSGSSTSSAPRSRPAVVSKQARGSLFKNDQSGSNKTPRPGDEASFKPRKIRRLDDRYRDRAAERRTGQGNDYAEVESVLEDFERRTENEDKEVVDEQRRYLGGDSEHTVLVKGLDIALLEANKAKAAQSTEEDDSLENAYIQAASGPASAVVPTSSSSTSVPKKRTREDIIRELKGKRASAVDTKEAAATQDTVIDKGRFKPIGFKPIGAPAEKEKKKKKVKGDADGERKKKKRKVDSDGVQEAAIQPPGKEDEKGKALSPAPSKPEEAPSKPQLEPQKKVKLGPPEDVEDMDIFAGAGDYEGVDMGDEDEDDDERDNKILEDSRQDVTELPVTPGNWFKTDVPEPAGEPSEPIPKPALDSKLAQRSEQSGYVEDGEASDDEQPMRLVPLSGSALPSIKDFLAIDEAAEAADKKRKRKEKRKGIKSDDSVQKQLSAEAKANRDYQRLQSYTSKSSK</sequence>
<dbReference type="OrthoDB" id="3366823at2759"/>
<accession>A0A4S8MJ92</accession>
<feature type="region of interest" description="Disordered" evidence="3">
    <location>
        <begin position="422"/>
        <end position="468"/>
    </location>
</feature>
<reference evidence="5 6" key="1">
    <citation type="journal article" date="2019" name="Nat. Ecol. Evol.">
        <title>Megaphylogeny resolves global patterns of mushroom evolution.</title>
        <authorList>
            <person name="Varga T."/>
            <person name="Krizsan K."/>
            <person name="Foldi C."/>
            <person name="Dima B."/>
            <person name="Sanchez-Garcia M."/>
            <person name="Sanchez-Ramirez S."/>
            <person name="Szollosi G.J."/>
            <person name="Szarkandi J.G."/>
            <person name="Papp V."/>
            <person name="Albert L."/>
            <person name="Andreopoulos W."/>
            <person name="Angelini C."/>
            <person name="Antonin V."/>
            <person name="Barry K.W."/>
            <person name="Bougher N.L."/>
            <person name="Buchanan P."/>
            <person name="Buyck B."/>
            <person name="Bense V."/>
            <person name="Catcheside P."/>
            <person name="Chovatia M."/>
            <person name="Cooper J."/>
            <person name="Damon W."/>
            <person name="Desjardin D."/>
            <person name="Finy P."/>
            <person name="Geml J."/>
            <person name="Haridas S."/>
            <person name="Hughes K."/>
            <person name="Justo A."/>
            <person name="Karasinski D."/>
            <person name="Kautmanova I."/>
            <person name="Kiss B."/>
            <person name="Kocsube S."/>
            <person name="Kotiranta H."/>
            <person name="LaButti K.M."/>
            <person name="Lechner B.E."/>
            <person name="Liimatainen K."/>
            <person name="Lipzen A."/>
            <person name="Lukacs Z."/>
            <person name="Mihaltcheva S."/>
            <person name="Morgado L.N."/>
            <person name="Niskanen T."/>
            <person name="Noordeloos M.E."/>
            <person name="Ohm R.A."/>
            <person name="Ortiz-Santana B."/>
            <person name="Ovrebo C."/>
            <person name="Racz N."/>
            <person name="Riley R."/>
            <person name="Savchenko A."/>
            <person name="Shiryaev A."/>
            <person name="Soop K."/>
            <person name="Spirin V."/>
            <person name="Szebenyi C."/>
            <person name="Tomsovsky M."/>
            <person name="Tulloss R.E."/>
            <person name="Uehling J."/>
            <person name="Grigoriev I.V."/>
            <person name="Vagvolgyi C."/>
            <person name="Papp T."/>
            <person name="Martin F.M."/>
            <person name="Miettinen O."/>
            <person name="Hibbett D.S."/>
            <person name="Nagy L.G."/>
        </authorList>
    </citation>
    <scope>NUCLEOTIDE SEQUENCE [LARGE SCALE GENOMIC DNA]</scope>
    <source>
        <strain evidence="5 6">CBS 962.96</strain>
    </source>
</reference>
<evidence type="ECO:0000256" key="3">
    <source>
        <dbReference type="SAM" id="MobiDB-lite"/>
    </source>
</evidence>
<dbReference type="PANTHER" id="PTHR12765">
    <property type="entry name" value="RED PROTEIN IK FACTOR CYTOKINE IK"/>
    <property type="match status" value="1"/>
</dbReference>
<proteinExistence type="predicted"/>
<protein>
    <recommendedName>
        <fullName evidence="4">RED-like N-terminal domain-containing protein</fullName>
    </recommendedName>
</protein>
<dbReference type="InterPro" id="IPR039896">
    <property type="entry name" value="Red-like"/>
</dbReference>
<evidence type="ECO:0000313" key="5">
    <source>
        <dbReference type="EMBL" id="THV02469.1"/>
    </source>
</evidence>
<feature type="compositionally biased region" description="Basic and acidic residues" evidence="3">
    <location>
        <begin position="328"/>
        <end position="340"/>
    </location>
</feature>
<feature type="compositionally biased region" description="Basic and acidic residues" evidence="3">
    <location>
        <begin position="64"/>
        <end position="78"/>
    </location>
</feature>
<feature type="compositionally biased region" description="Polar residues" evidence="3">
    <location>
        <begin position="458"/>
        <end position="468"/>
    </location>
</feature>
<dbReference type="InterPro" id="IPR012916">
    <property type="entry name" value="RED_N"/>
</dbReference>
<evidence type="ECO:0000313" key="6">
    <source>
        <dbReference type="Proteomes" id="UP000297245"/>
    </source>
</evidence>
<dbReference type="AlphaFoldDB" id="A0A4S8MJ92"/>
<feature type="region of interest" description="Disordered" evidence="3">
    <location>
        <begin position="157"/>
        <end position="403"/>
    </location>
</feature>
<dbReference type="GO" id="GO:0005634">
    <property type="term" value="C:nucleus"/>
    <property type="evidence" value="ECO:0007669"/>
    <property type="project" value="UniProtKB-SubCell"/>
</dbReference>